<dbReference type="Proteomes" id="UP001501725">
    <property type="component" value="Unassembled WGS sequence"/>
</dbReference>
<feature type="chain" id="PRO_5046493048" description="Beta-glucosidase" evidence="2">
    <location>
        <begin position="32"/>
        <end position="573"/>
    </location>
</feature>
<evidence type="ECO:0000313" key="6">
    <source>
        <dbReference type="Proteomes" id="UP001501725"/>
    </source>
</evidence>
<protein>
    <recommendedName>
        <fullName evidence="7">Beta-glucosidase</fullName>
    </recommendedName>
</protein>
<evidence type="ECO:0000256" key="2">
    <source>
        <dbReference type="SAM" id="SignalP"/>
    </source>
</evidence>
<evidence type="ECO:0000313" key="5">
    <source>
        <dbReference type="EMBL" id="GAA4332336.1"/>
    </source>
</evidence>
<evidence type="ECO:0000259" key="3">
    <source>
        <dbReference type="Pfam" id="PF10091"/>
    </source>
</evidence>
<sequence>MGLHVHNKQTRPALFGMLLLAAALGSGLACAKRVKDLQRAPAASGGLSIVQQQLNDRPVSTAPVQLTANVAVLRLRFSDKVDRSTVGAALSWKATATSSDVPVGVGYADGDSTLILTPGTPLAYLSGYSVRLSNRLRAAGSGMPASAFTLSIRTGIDPADKFPVIPDEALLDSVQKRTFRYFWDYGHPLSGLARDKTQTTDLDDCSVGGTGFGILCLPVAVHRGLITREAALARLRKIVDFLTVKAQRYHGAFPHRINGTTGATIVWHPKDDGADLVETSFLMMGLLTARQFFDGAGDAEGALRSGINTLFREVNWQRFRKDDEQALYWLWSPNHGWDISFRVRGWNETLITYILAAASPTHGIGKEAYDHGFADRGALRNGQQFYGMTLPLGPAFGGPLFLSQYSFLALNPIGLKDTYADYEVQARNHALINRAYCIENPKSYLGYSDSGWGLTASSTHAGYTPCSPTSDVGVIAPTAALASFGVTPHESLAALRYFYYRLGDRLWKDYGFVDAFNLNTDPVWIAPQELVYNQLPVMIAIENHRSGLVWRLFTSCPEVKAALRRLGFTAPYL</sequence>
<evidence type="ECO:0000259" key="4">
    <source>
        <dbReference type="Pfam" id="PF13205"/>
    </source>
</evidence>
<dbReference type="InterPro" id="IPR019282">
    <property type="entry name" value="Glycoamylase-like_cons_dom"/>
</dbReference>
<proteinExistence type="predicted"/>
<feature type="domain" description="SbsA Ig-like" evidence="4">
    <location>
        <begin position="59"/>
        <end position="137"/>
    </location>
</feature>
<dbReference type="Gene3D" id="1.50.10.140">
    <property type="match status" value="1"/>
</dbReference>
<comment type="caution">
    <text evidence="5">The sequence shown here is derived from an EMBL/GenBank/DDBJ whole genome shotgun (WGS) entry which is preliminary data.</text>
</comment>
<evidence type="ECO:0000256" key="1">
    <source>
        <dbReference type="ARBA" id="ARBA00022729"/>
    </source>
</evidence>
<name>A0ABP8GZS7_9BACT</name>
<gene>
    <name evidence="5" type="ORF">GCM10023184_24870</name>
</gene>
<feature type="domain" description="Glycoamylase-like" evidence="3">
    <location>
        <begin position="341"/>
        <end position="557"/>
    </location>
</feature>
<organism evidence="5 6">
    <name type="scientific">Flaviaesturariibacter amylovorans</name>
    <dbReference type="NCBI Taxonomy" id="1084520"/>
    <lineage>
        <taxon>Bacteria</taxon>
        <taxon>Pseudomonadati</taxon>
        <taxon>Bacteroidota</taxon>
        <taxon>Chitinophagia</taxon>
        <taxon>Chitinophagales</taxon>
        <taxon>Chitinophagaceae</taxon>
        <taxon>Flaviaestuariibacter</taxon>
    </lineage>
</organism>
<reference evidence="6" key="1">
    <citation type="journal article" date="2019" name="Int. J. Syst. Evol. Microbiol.">
        <title>The Global Catalogue of Microorganisms (GCM) 10K type strain sequencing project: providing services to taxonomists for standard genome sequencing and annotation.</title>
        <authorList>
            <consortium name="The Broad Institute Genomics Platform"/>
            <consortium name="The Broad Institute Genome Sequencing Center for Infectious Disease"/>
            <person name="Wu L."/>
            <person name="Ma J."/>
        </authorList>
    </citation>
    <scope>NUCLEOTIDE SEQUENCE [LARGE SCALE GENOMIC DNA]</scope>
    <source>
        <strain evidence="6">JCM 17919</strain>
    </source>
</reference>
<evidence type="ECO:0008006" key="7">
    <source>
        <dbReference type="Google" id="ProtNLM"/>
    </source>
</evidence>
<dbReference type="Pfam" id="PF13205">
    <property type="entry name" value="Big_5"/>
    <property type="match status" value="1"/>
</dbReference>
<feature type="signal peptide" evidence="2">
    <location>
        <begin position="1"/>
        <end position="31"/>
    </location>
</feature>
<dbReference type="Pfam" id="PF10091">
    <property type="entry name" value="Glycoamylase"/>
    <property type="match status" value="1"/>
</dbReference>
<dbReference type="EMBL" id="BAABGY010000007">
    <property type="protein sequence ID" value="GAA4332336.1"/>
    <property type="molecule type" value="Genomic_DNA"/>
</dbReference>
<keyword evidence="1 2" id="KW-0732">Signal</keyword>
<keyword evidence="6" id="KW-1185">Reference proteome</keyword>
<accession>A0ABP8GZS7</accession>
<dbReference type="InterPro" id="IPR032812">
    <property type="entry name" value="SbsA_Ig"/>
</dbReference>